<dbReference type="AlphaFoldDB" id="F7R208"/>
<dbReference type="EMBL" id="AFOJ01000006">
    <property type="protein sequence ID" value="EGM51023.1"/>
    <property type="molecule type" value="Genomic_DNA"/>
</dbReference>
<dbReference type="Proteomes" id="UP000002971">
    <property type="component" value="Unassembled WGS sequence"/>
</dbReference>
<evidence type="ECO:0000313" key="1">
    <source>
        <dbReference type="EMBL" id="EGM51023.1"/>
    </source>
</evidence>
<name>F7R208_9LACO</name>
<sequence length="48" mass="5449">MPRSNAFGKITVVYGRIDENGYAVRKRTVPKMAITDKMVKNSCLSVRF</sequence>
<evidence type="ECO:0000313" key="2">
    <source>
        <dbReference type="Proteomes" id="UP000002971"/>
    </source>
</evidence>
<comment type="caution">
    <text evidence="1">The sequence shown here is derived from an EMBL/GenBank/DDBJ whole genome shotgun (WGS) entry which is preliminary data.</text>
</comment>
<proteinExistence type="predicted"/>
<accession>F7R208</accession>
<gene>
    <name evidence="1" type="ORF">LRU_01335</name>
</gene>
<reference evidence="1 2" key="1">
    <citation type="journal article" date="2011" name="J. Bacteriol.">
        <title>Genome Sequence of Lactobacillus ruminis SPM0211, Isolated from a Fecal Sample from a Healthy Korean.</title>
        <authorList>
            <person name="Lee S."/>
            <person name="Cho Y.J."/>
            <person name="Lee A.H."/>
            <person name="Chun J."/>
            <person name="Ha N.J."/>
            <person name="Ko G."/>
        </authorList>
    </citation>
    <scope>NUCLEOTIDE SEQUENCE [LARGE SCALE GENOMIC DNA]</scope>
    <source>
        <strain evidence="1 2">SPM0211</strain>
    </source>
</reference>
<organism evidence="1 2">
    <name type="scientific">Ligilactobacillus ruminis SPM0211</name>
    <dbReference type="NCBI Taxonomy" id="1040964"/>
    <lineage>
        <taxon>Bacteria</taxon>
        <taxon>Bacillati</taxon>
        <taxon>Bacillota</taxon>
        <taxon>Bacilli</taxon>
        <taxon>Lactobacillales</taxon>
        <taxon>Lactobacillaceae</taxon>
        <taxon>Ligilactobacillus</taxon>
    </lineage>
</organism>
<protein>
    <submittedName>
        <fullName evidence="1">Uncharacterized protein</fullName>
    </submittedName>
</protein>